<evidence type="ECO:0000313" key="1">
    <source>
        <dbReference type="Proteomes" id="UP000887574"/>
    </source>
</evidence>
<keyword evidence="1" id="KW-1185">Reference proteome</keyword>
<proteinExistence type="predicted"/>
<evidence type="ECO:0000313" key="2">
    <source>
        <dbReference type="WBParaSite" id="jg8641"/>
    </source>
</evidence>
<dbReference type="Proteomes" id="UP000887574">
    <property type="component" value="Unplaced"/>
</dbReference>
<dbReference type="WBParaSite" id="jg8641">
    <property type="protein sequence ID" value="jg8641"/>
    <property type="gene ID" value="jg8641"/>
</dbReference>
<name>A0A915ENA6_9BILA</name>
<organism evidence="1 2">
    <name type="scientific">Ditylenchus dipsaci</name>
    <dbReference type="NCBI Taxonomy" id="166011"/>
    <lineage>
        <taxon>Eukaryota</taxon>
        <taxon>Metazoa</taxon>
        <taxon>Ecdysozoa</taxon>
        <taxon>Nematoda</taxon>
        <taxon>Chromadorea</taxon>
        <taxon>Rhabditida</taxon>
        <taxon>Tylenchina</taxon>
        <taxon>Tylenchomorpha</taxon>
        <taxon>Sphaerularioidea</taxon>
        <taxon>Anguinidae</taxon>
        <taxon>Anguininae</taxon>
        <taxon>Ditylenchus</taxon>
    </lineage>
</organism>
<reference evidence="2" key="1">
    <citation type="submission" date="2022-11" db="UniProtKB">
        <authorList>
            <consortium name="WormBaseParasite"/>
        </authorList>
    </citation>
    <scope>IDENTIFICATION</scope>
</reference>
<sequence length="233" mass="26243">MPDFPSCKKVSKQNMIVTMASAKLNWRIEKFKTLLKLTSVGHCFPAFPSVHLGNLVLSGSWSYTPMPILTKSPLHNNKRVWVENIEGKEISMRIHPNPSNSDYVAYLKKSQFYPQIPDDTFTISFEIDVAHEILTTVCDEPLQDLQYAKSLFSKKNTATTAALRLFAVDPAGQHVQLDEGIINKNVHSVVVSSETLLKAMHSDGSLTVECEVEYISKVETVEKIDQQIEKKTF</sequence>
<accession>A0A915ENA6</accession>
<dbReference type="AlphaFoldDB" id="A0A915ENA6"/>
<protein>
    <submittedName>
        <fullName evidence="2">Uncharacterized protein</fullName>
    </submittedName>
</protein>